<evidence type="ECO:0008006" key="4">
    <source>
        <dbReference type="Google" id="ProtNLM"/>
    </source>
</evidence>
<accession>A0A7K0BUP6</accession>
<gene>
    <name evidence="2" type="ORF">ACRB68_24570</name>
</gene>
<dbReference type="AlphaFoldDB" id="A0A7K0BUP6"/>
<dbReference type="RefSeq" id="WP_153532650.1">
    <property type="nucleotide sequence ID" value="NZ_WEGH01000002.1"/>
</dbReference>
<evidence type="ECO:0000313" key="3">
    <source>
        <dbReference type="Proteomes" id="UP000487268"/>
    </source>
</evidence>
<proteinExistence type="predicted"/>
<dbReference type="OrthoDB" id="3539443at2"/>
<name>A0A7K0BUP6_9ACTN</name>
<sequence length="178" mass="19191">MTLASTFRDNKAVYTVAGVGDLAVEKIREVPTQVVKARETVVKYQGDALQTADKYRGQVRGTVDRYRVEVRKNVDKYRGEARENVSKLQDKIEVKDLPGAAVAYATHFGTRAFELVDELAERGKKVVHRTAAEVAGSAEGVAAVAAGDAAKPASRTKAAQTKKTAQQQAKSPASSTKK</sequence>
<evidence type="ECO:0000313" key="2">
    <source>
        <dbReference type="EMBL" id="MQY04404.1"/>
    </source>
</evidence>
<organism evidence="2 3">
    <name type="scientific">Actinomadura macrotermitis</name>
    <dbReference type="NCBI Taxonomy" id="2585200"/>
    <lineage>
        <taxon>Bacteria</taxon>
        <taxon>Bacillati</taxon>
        <taxon>Actinomycetota</taxon>
        <taxon>Actinomycetes</taxon>
        <taxon>Streptosporangiales</taxon>
        <taxon>Thermomonosporaceae</taxon>
        <taxon>Actinomadura</taxon>
    </lineage>
</organism>
<evidence type="ECO:0000256" key="1">
    <source>
        <dbReference type="SAM" id="MobiDB-lite"/>
    </source>
</evidence>
<reference evidence="2 3" key="1">
    <citation type="submission" date="2019-10" db="EMBL/GenBank/DDBJ databases">
        <title>Actinomadura rubteroloni sp. nov. and Actinomadura macrotermitis sp. nov., isolated from the gut of fungus growing-termite Macrotermes natalensis.</title>
        <authorList>
            <person name="Benndorf R."/>
            <person name="Martin K."/>
            <person name="Kuefner M."/>
            <person name="De Beer W."/>
            <person name="Kaster A.-K."/>
            <person name="Vollmers J."/>
            <person name="Poulsen M."/>
            <person name="Beemelmanns C."/>
        </authorList>
    </citation>
    <scope>NUCLEOTIDE SEQUENCE [LARGE SCALE GENOMIC DNA]</scope>
    <source>
        <strain evidence="2 3">RB68</strain>
    </source>
</reference>
<protein>
    <recommendedName>
        <fullName evidence="4">Heparin binding hemagglutinin HbhA</fullName>
    </recommendedName>
</protein>
<dbReference type="Proteomes" id="UP000487268">
    <property type="component" value="Unassembled WGS sequence"/>
</dbReference>
<dbReference type="EMBL" id="WEGH01000002">
    <property type="protein sequence ID" value="MQY04404.1"/>
    <property type="molecule type" value="Genomic_DNA"/>
</dbReference>
<feature type="region of interest" description="Disordered" evidence="1">
    <location>
        <begin position="143"/>
        <end position="178"/>
    </location>
</feature>
<comment type="caution">
    <text evidence="2">The sequence shown here is derived from an EMBL/GenBank/DDBJ whole genome shotgun (WGS) entry which is preliminary data.</text>
</comment>
<keyword evidence="3" id="KW-1185">Reference proteome</keyword>